<keyword evidence="4 8" id="KW-0812">Transmembrane</keyword>
<keyword evidence="3" id="KW-0813">Transport</keyword>
<name>A0A1E4RG01_9ASCO</name>
<evidence type="ECO:0000256" key="1">
    <source>
        <dbReference type="ARBA" id="ARBA00004141"/>
    </source>
</evidence>
<keyword evidence="9" id="KW-0732">Signal</keyword>
<dbReference type="Pfam" id="PF13967">
    <property type="entry name" value="RSN1_TM"/>
    <property type="match status" value="1"/>
</dbReference>
<feature type="transmembrane region" description="Helical" evidence="8">
    <location>
        <begin position="676"/>
        <end position="696"/>
    </location>
</feature>
<dbReference type="RefSeq" id="XP_020075257.1">
    <property type="nucleotide sequence ID" value="XM_020219825.1"/>
</dbReference>
<evidence type="ECO:0000313" key="14">
    <source>
        <dbReference type="Proteomes" id="UP000095085"/>
    </source>
</evidence>
<dbReference type="GO" id="GO:0005886">
    <property type="term" value="C:plasma membrane"/>
    <property type="evidence" value="ECO:0007669"/>
    <property type="project" value="TreeGrafter"/>
</dbReference>
<feature type="domain" description="CSC1/OSCA1-like N-terminal transmembrane" evidence="11">
    <location>
        <begin position="45"/>
        <end position="218"/>
    </location>
</feature>
<sequence length="887" mass="101676">MSILYLVALLLPLVAANDEVDAAATTYPSLPHRIPYRSSSRVARVQILVALLLGLSAFLAFSILRIRYPKIYVANFNNLNHNYLHSLTRQNLPRLPRTLLGWIPVVFKINEKQVLDHAGLDAVVFLGFFKMVIKVLTICVLFAVFIISPIRYKYTGRLDLPDDSDDDDGHNTTAIIKSSLLLGTRLLKHHDNDSYETFLWMYTIFTYVFTFIMAYFLFLQTIKIIEMRQTYLGKQSSITDRTIKLLGIPPMLRNEEDLKRHINSLGIGEVDSVLVVKEWNSLNDLFKLRKKILRSAEVYWVEYFEANGIKSKNDMMTSTIHPNVGIPININRDAGFYTDESDDLENQSDGHQTLGSARSRRSSYLDQVSEYVQAEADLPDDTSGHLPLLNDELSKRPKKRKGLFGLFGPKIDAINHCTERLEIIDNEIKRARQRIYPPSSTAFITMKSVAQAQMIAQAVLDPKINHLITNLAPAPHDIIWENLCLTRRERNFRIFFVTLFIGLLSILLIYPVRYLSNFLNTKSISKVWPKLGEFLKSNKTAESLVTGFLPPYVFTIFNIIMPYFYIWISKRQGYTSHSDEELSSVSKNFFYIFVNLFLVFTLFGTASLSDTTKIPNQLAESLKGLSLFYVDLIILQGLGIFPYKLILLGNLLKFSFGNLFWCKTPRDYLKLYKPPVFNFGLQLPQPILILVVTITYSVMSTKILTAGLVYFIVGYFVSKYQLLYACVHPPHSTGKVWPLVFRRVILGLLIFQLTMVGVLALEKAFVCASFLAPLPILTLGFLWNFQKNYIPLSIFIALRSIENNELPYHDDEEFVIDSAQSVSTSNTNRMRTLDERREFNQSYQYPHLVDDLDGPMIAIDENEILLVNSDGMTVRKDTPFFDERYEL</sequence>
<evidence type="ECO:0000259" key="11">
    <source>
        <dbReference type="Pfam" id="PF13967"/>
    </source>
</evidence>
<feature type="transmembrane region" description="Helical" evidence="8">
    <location>
        <begin position="765"/>
        <end position="785"/>
    </location>
</feature>
<evidence type="ECO:0000259" key="12">
    <source>
        <dbReference type="Pfam" id="PF14703"/>
    </source>
</evidence>
<evidence type="ECO:0000256" key="5">
    <source>
        <dbReference type="ARBA" id="ARBA00022989"/>
    </source>
</evidence>
<organism evidence="13 14">
    <name type="scientific">Hyphopichia burtonii NRRL Y-1933</name>
    <dbReference type="NCBI Taxonomy" id="984485"/>
    <lineage>
        <taxon>Eukaryota</taxon>
        <taxon>Fungi</taxon>
        <taxon>Dikarya</taxon>
        <taxon>Ascomycota</taxon>
        <taxon>Saccharomycotina</taxon>
        <taxon>Pichiomycetes</taxon>
        <taxon>Debaryomycetaceae</taxon>
        <taxon>Hyphopichia</taxon>
    </lineage>
</organism>
<feature type="transmembrane region" description="Helical" evidence="8">
    <location>
        <begin position="549"/>
        <end position="568"/>
    </location>
</feature>
<dbReference type="Pfam" id="PF14703">
    <property type="entry name" value="PHM7_cyt"/>
    <property type="match status" value="1"/>
</dbReference>
<feature type="region of interest" description="Disordered" evidence="7">
    <location>
        <begin position="339"/>
        <end position="359"/>
    </location>
</feature>
<feature type="transmembrane region" description="Helical" evidence="8">
    <location>
        <begin position="46"/>
        <end position="64"/>
    </location>
</feature>
<dbReference type="InterPro" id="IPR003864">
    <property type="entry name" value="CSC1/OSCA1-like_7TM"/>
</dbReference>
<feature type="transmembrane region" description="Helical" evidence="8">
    <location>
        <begin position="199"/>
        <end position="219"/>
    </location>
</feature>
<evidence type="ECO:0000256" key="3">
    <source>
        <dbReference type="ARBA" id="ARBA00022448"/>
    </source>
</evidence>
<comment type="similarity">
    <text evidence="2">Belongs to the CSC1 (TC 1.A.17) family.</text>
</comment>
<feature type="transmembrane region" description="Helical" evidence="8">
    <location>
        <begin position="708"/>
        <end position="727"/>
    </location>
</feature>
<feature type="transmembrane region" description="Helical" evidence="8">
    <location>
        <begin position="628"/>
        <end position="646"/>
    </location>
</feature>
<protein>
    <submittedName>
        <fullName evidence="13">DUF221-domain-containing protein</fullName>
    </submittedName>
</protein>
<evidence type="ECO:0000256" key="2">
    <source>
        <dbReference type="ARBA" id="ARBA00007779"/>
    </source>
</evidence>
<proteinExistence type="inferred from homology"/>
<dbReference type="STRING" id="984485.A0A1E4RG01"/>
<evidence type="ECO:0000259" key="10">
    <source>
        <dbReference type="Pfam" id="PF02714"/>
    </source>
</evidence>
<keyword evidence="5 8" id="KW-1133">Transmembrane helix</keyword>
<dbReference type="PANTHER" id="PTHR13018">
    <property type="entry name" value="PROBABLE MEMBRANE PROTEIN DUF221-RELATED"/>
    <property type="match status" value="1"/>
</dbReference>
<dbReference type="Pfam" id="PF02714">
    <property type="entry name" value="RSN1_7TM"/>
    <property type="match status" value="1"/>
</dbReference>
<feature type="transmembrane region" description="Helical" evidence="8">
    <location>
        <begin position="589"/>
        <end position="608"/>
    </location>
</feature>
<evidence type="ECO:0000256" key="6">
    <source>
        <dbReference type="ARBA" id="ARBA00023136"/>
    </source>
</evidence>
<dbReference type="Proteomes" id="UP000095085">
    <property type="component" value="Unassembled WGS sequence"/>
</dbReference>
<keyword evidence="6 8" id="KW-0472">Membrane</keyword>
<evidence type="ECO:0000256" key="7">
    <source>
        <dbReference type="SAM" id="MobiDB-lite"/>
    </source>
</evidence>
<feature type="domain" description="CSC1/OSCA1-like 7TM region" evidence="10">
    <location>
        <begin position="493"/>
        <end position="758"/>
    </location>
</feature>
<reference evidence="14" key="1">
    <citation type="submission" date="2016-05" db="EMBL/GenBank/DDBJ databases">
        <title>Comparative genomics of biotechnologically important yeasts.</title>
        <authorList>
            <consortium name="DOE Joint Genome Institute"/>
            <person name="Riley R."/>
            <person name="Haridas S."/>
            <person name="Wolfe K.H."/>
            <person name="Lopes M.R."/>
            <person name="Hittinger C.T."/>
            <person name="Goker M."/>
            <person name="Salamov A."/>
            <person name="Wisecaver J."/>
            <person name="Long T.M."/>
            <person name="Aerts A.L."/>
            <person name="Barry K."/>
            <person name="Choi C."/>
            <person name="Clum A."/>
            <person name="Coughlan A.Y."/>
            <person name="Deshpande S."/>
            <person name="Douglass A.P."/>
            <person name="Hanson S.J."/>
            <person name="Klenk H.-P."/>
            <person name="Labutti K."/>
            <person name="Lapidus A."/>
            <person name="Lindquist E."/>
            <person name="Lipzen A."/>
            <person name="Meier-Kolthoff J.P."/>
            <person name="Ohm R.A."/>
            <person name="Otillar R.P."/>
            <person name="Pangilinan J."/>
            <person name="Peng Y."/>
            <person name="Rokas A."/>
            <person name="Rosa C.A."/>
            <person name="Scheuner C."/>
            <person name="Sibirny A.A."/>
            <person name="Slot J.C."/>
            <person name="Stielow J.B."/>
            <person name="Sun H."/>
            <person name="Kurtzman C.P."/>
            <person name="Blackwell M."/>
            <person name="Grigoriev I.V."/>
            <person name="Jeffries T.W."/>
        </authorList>
    </citation>
    <scope>NUCLEOTIDE SEQUENCE [LARGE SCALE GENOMIC DNA]</scope>
    <source>
        <strain evidence="14">NRRL Y-1933</strain>
    </source>
</reference>
<dbReference type="AlphaFoldDB" id="A0A1E4RG01"/>
<feature type="compositionally biased region" description="Polar residues" evidence="7">
    <location>
        <begin position="347"/>
        <end position="359"/>
    </location>
</feature>
<evidence type="ECO:0000256" key="8">
    <source>
        <dbReference type="SAM" id="Phobius"/>
    </source>
</evidence>
<dbReference type="InterPro" id="IPR027815">
    <property type="entry name" value="CSC1/OSCA1-like_cyt"/>
</dbReference>
<keyword evidence="14" id="KW-1185">Reference proteome</keyword>
<feature type="chain" id="PRO_5009162255" evidence="9">
    <location>
        <begin position="17"/>
        <end position="887"/>
    </location>
</feature>
<feature type="domain" description="CSC1/OSCA1-like cytosolic" evidence="12">
    <location>
        <begin position="240"/>
        <end position="482"/>
    </location>
</feature>
<dbReference type="GO" id="GO:0005227">
    <property type="term" value="F:calcium-activated cation channel activity"/>
    <property type="evidence" value="ECO:0007669"/>
    <property type="project" value="EnsemblFungi"/>
</dbReference>
<dbReference type="OrthoDB" id="1689567at2759"/>
<dbReference type="InterPro" id="IPR045122">
    <property type="entry name" value="Csc1-like"/>
</dbReference>
<evidence type="ECO:0000256" key="9">
    <source>
        <dbReference type="SAM" id="SignalP"/>
    </source>
</evidence>
<gene>
    <name evidence="13" type="ORF">HYPBUDRAFT_142545</name>
</gene>
<dbReference type="InterPro" id="IPR032880">
    <property type="entry name" value="CSC1/OSCA1-like_N"/>
</dbReference>
<dbReference type="PANTHER" id="PTHR13018:SF5">
    <property type="entry name" value="RE44586P"/>
    <property type="match status" value="1"/>
</dbReference>
<feature type="transmembrane region" description="Helical" evidence="8">
    <location>
        <begin position="122"/>
        <end position="147"/>
    </location>
</feature>
<comment type="subcellular location">
    <subcellularLocation>
        <location evidence="1">Membrane</location>
        <topology evidence="1">Multi-pass membrane protein</topology>
    </subcellularLocation>
</comment>
<evidence type="ECO:0000256" key="4">
    <source>
        <dbReference type="ARBA" id="ARBA00022692"/>
    </source>
</evidence>
<accession>A0A1E4RG01</accession>
<feature type="transmembrane region" description="Helical" evidence="8">
    <location>
        <begin position="494"/>
        <end position="512"/>
    </location>
</feature>
<feature type="signal peptide" evidence="9">
    <location>
        <begin position="1"/>
        <end position="16"/>
    </location>
</feature>
<feature type="transmembrane region" description="Helical" evidence="8">
    <location>
        <begin position="739"/>
        <end position="759"/>
    </location>
</feature>
<dbReference type="EMBL" id="KV454543">
    <property type="protein sequence ID" value="ODV66190.1"/>
    <property type="molecule type" value="Genomic_DNA"/>
</dbReference>
<evidence type="ECO:0000313" key="13">
    <source>
        <dbReference type="EMBL" id="ODV66190.1"/>
    </source>
</evidence>
<dbReference type="GeneID" id="30994375"/>